<dbReference type="AlphaFoldDB" id="A0A2H0BVK3"/>
<name>A0A2H0BVK3_9BACT</name>
<keyword evidence="1" id="KW-0812">Transmembrane</keyword>
<sequence>MKNSLEPKHSLQQIRVWFAWVAFAATLLVFSYLFLSQNFFSSQSKKVFSSQKIVQAVSRLASVPNDAPSVKEIENPDLLREQNPSVFKNLLLGDWILEYQDRLIIYRPSTDSVIGTFPFLQIENEQ</sequence>
<evidence type="ECO:0000256" key="1">
    <source>
        <dbReference type="SAM" id="Phobius"/>
    </source>
</evidence>
<feature type="transmembrane region" description="Helical" evidence="1">
    <location>
        <begin position="14"/>
        <end position="35"/>
    </location>
</feature>
<organism evidence="2 3">
    <name type="scientific">Candidatus Uhrbacteria bacterium CG22_combo_CG10-13_8_21_14_all_47_17</name>
    <dbReference type="NCBI Taxonomy" id="1975041"/>
    <lineage>
        <taxon>Bacteria</taxon>
        <taxon>Candidatus Uhriibacteriota</taxon>
    </lineage>
</organism>
<comment type="caution">
    <text evidence="2">The sequence shown here is derived from an EMBL/GenBank/DDBJ whole genome shotgun (WGS) entry which is preliminary data.</text>
</comment>
<evidence type="ECO:0000313" key="3">
    <source>
        <dbReference type="Proteomes" id="UP000231581"/>
    </source>
</evidence>
<keyword evidence="1" id="KW-0472">Membrane</keyword>
<dbReference type="Proteomes" id="UP000231581">
    <property type="component" value="Unassembled WGS sequence"/>
</dbReference>
<protein>
    <submittedName>
        <fullName evidence="2">Uncharacterized protein</fullName>
    </submittedName>
</protein>
<keyword evidence="1" id="KW-1133">Transmembrane helix</keyword>
<gene>
    <name evidence="2" type="ORF">COX00_00160</name>
</gene>
<evidence type="ECO:0000313" key="2">
    <source>
        <dbReference type="EMBL" id="PIP60998.1"/>
    </source>
</evidence>
<dbReference type="EMBL" id="PCSZ01000005">
    <property type="protein sequence ID" value="PIP60998.1"/>
    <property type="molecule type" value="Genomic_DNA"/>
</dbReference>
<reference evidence="2 3" key="1">
    <citation type="submission" date="2017-09" db="EMBL/GenBank/DDBJ databases">
        <title>Depth-based differentiation of microbial function through sediment-hosted aquifers and enrichment of novel symbionts in the deep terrestrial subsurface.</title>
        <authorList>
            <person name="Probst A.J."/>
            <person name="Ladd B."/>
            <person name="Jarett J.K."/>
            <person name="Geller-Mcgrath D.E."/>
            <person name="Sieber C.M."/>
            <person name="Emerson J.B."/>
            <person name="Anantharaman K."/>
            <person name="Thomas B.C."/>
            <person name="Malmstrom R."/>
            <person name="Stieglmeier M."/>
            <person name="Klingl A."/>
            <person name="Woyke T."/>
            <person name="Ryan C.M."/>
            <person name="Banfield J.F."/>
        </authorList>
    </citation>
    <scope>NUCLEOTIDE SEQUENCE [LARGE SCALE GENOMIC DNA]</scope>
    <source>
        <strain evidence="2">CG22_combo_CG10-13_8_21_14_all_47_17</strain>
    </source>
</reference>
<accession>A0A2H0BVK3</accession>
<proteinExistence type="predicted"/>